<evidence type="ECO:0000259" key="2">
    <source>
        <dbReference type="PROSITE" id="PS51898"/>
    </source>
</evidence>
<keyword evidence="1" id="KW-0233">DNA recombination</keyword>
<dbReference type="GO" id="GO:0006310">
    <property type="term" value="P:DNA recombination"/>
    <property type="evidence" value="ECO:0007669"/>
    <property type="project" value="UniProtKB-KW"/>
</dbReference>
<dbReference type="GO" id="GO:0003677">
    <property type="term" value="F:DNA binding"/>
    <property type="evidence" value="ECO:0007669"/>
    <property type="project" value="InterPro"/>
</dbReference>
<reference evidence="3" key="1">
    <citation type="submission" date="2019-03" db="EMBL/GenBank/DDBJ databases">
        <title>Single cell metagenomics reveals metabolic interactions within the superorganism composed of flagellate Streblomastix strix and complex community of Bacteroidetes bacteria on its surface.</title>
        <authorList>
            <person name="Treitli S.C."/>
            <person name="Kolisko M."/>
            <person name="Husnik F."/>
            <person name="Keeling P."/>
            <person name="Hampl V."/>
        </authorList>
    </citation>
    <scope>NUCLEOTIDE SEQUENCE</scope>
    <source>
        <strain evidence="3">STM</strain>
    </source>
</reference>
<proteinExistence type="predicted"/>
<comment type="caution">
    <text evidence="3">The sequence shown here is derived from an EMBL/GenBank/DDBJ whole genome shotgun (WGS) entry which is preliminary data.</text>
</comment>
<evidence type="ECO:0000313" key="3">
    <source>
        <dbReference type="EMBL" id="KAA6317142.1"/>
    </source>
</evidence>
<dbReference type="SUPFAM" id="SSF56349">
    <property type="entry name" value="DNA breaking-rejoining enzymes"/>
    <property type="match status" value="1"/>
</dbReference>
<dbReference type="Gene3D" id="1.10.443.10">
    <property type="entry name" value="Intergrase catalytic core"/>
    <property type="match status" value="1"/>
</dbReference>
<dbReference type="GO" id="GO:0015074">
    <property type="term" value="P:DNA integration"/>
    <property type="evidence" value="ECO:0007669"/>
    <property type="project" value="InterPro"/>
</dbReference>
<dbReference type="EMBL" id="SNRY01004623">
    <property type="protein sequence ID" value="KAA6317142.1"/>
    <property type="molecule type" value="Genomic_DNA"/>
</dbReference>
<dbReference type="InterPro" id="IPR002104">
    <property type="entry name" value="Integrase_catalytic"/>
</dbReference>
<name>A0A5J4Q6E5_9ZZZZ</name>
<sequence>PVLGQGRINYALKIIAKYCKTDKVLTFHMSRHTFASQVCLSQGVPIESLSRMMGHRNIQTTQRYARVNNEKIGNDMKLLSQRIAGKYTYVQ</sequence>
<dbReference type="InterPro" id="IPR011010">
    <property type="entry name" value="DNA_brk_join_enz"/>
</dbReference>
<dbReference type="AlphaFoldDB" id="A0A5J4Q6E5"/>
<dbReference type="PROSITE" id="PS51898">
    <property type="entry name" value="TYR_RECOMBINASE"/>
    <property type="match status" value="1"/>
</dbReference>
<protein>
    <submittedName>
        <fullName evidence="3">Tyrosine recombinase XerC</fullName>
    </submittedName>
</protein>
<organism evidence="3">
    <name type="scientific">termite gut metagenome</name>
    <dbReference type="NCBI Taxonomy" id="433724"/>
    <lineage>
        <taxon>unclassified sequences</taxon>
        <taxon>metagenomes</taxon>
        <taxon>organismal metagenomes</taxon>
    </lineage>
</organism>
<evidence type="ECO:0000256" key="1">
    <source>
        <dbReference type="ARBA" id="ARBA00023172"/>
    </source>
</evidence>
<accession>A0A5J4Q6E5</accession>
<feature type="non-terminal residue" evidence="3">
    <location>
        <position position="1"/>
    </location>
</feature>
<feature type="domain" description="Tyr recombinase" evidence="2">
    <location>
        <begin position="1"/>
        <end position="77"/>
    </location>
</feature>
<gene>
    <name evidence="3" type="ORF">EZS27_032659</name>
</gene>
<dbReference type="InterPro" id="IPR013762">
    <property type="entry name" value="Integrase-like_cat_sf"/>
</dbReference>
<dbReference type="Pfam" id="PF00589">
    <property type="entry name" value="Phage_integrase"/>
    <property type="match status" value="1"/>
</dbReference>